<evidence type="ECO:0000256" key="1">
    <source>
        <dbReference type="SAM" id="Phobius"/>
    </source>
</evidence>
<dbReference type="EMBL" id="MN740108">
    <property type="protein sequence ID" value="QHT88060.1"/>
    <property type="molecule type" value="Genomic_DNA"/>
</dbReference>
<feature type="transmembrane region" description="Helical" evidence="1">
    <location>
        <begin position="6"/>
        <end position="23"/>
    </location>
</feature>
<reference evidence="2" key="1">
    <citation type="journal article" date="2020" name="Nature">
        <title>Giant virus diversity and host interactions through global metagenomics.</title>
        <authorList>
            <person name="Schulz F."/>
            <person name="Roux S."/>
            <person name="Paez-Espino D."/>
            <person name="Jungbluth S."/>
            <person name="Walsh D.A."/>
            <person name="Denef V.J."/>
            <person name="McMahon K.D."/>
            <person name="Konstantinidis K.T."/>
            <person name="Eloe-Fadrosh E.A."/>
            <person name="Kyrpides N.C."/>
            <person name="Woyke T."/>
        </authorList>
    </citation>
    <scope>NUCLEOTIDE SEQUENCE</scope>
    <source>
        <strain evidence="2">GVMAG-M-3300023184-24</strain>
    </source>
</reference>
<proteinExistence type="predicted"/>
<keyword evidence="1" id="KW-0472">Membrane</keyword>
<dbReference type="AlphaFoldDB" id="A0A6C0I650"/>
<keyword evidence="1" id="KW-0812">Transmembrane</keyword>
<accession>A0A6C0I650</accession>
<organism evidence="2">
    <name type="scientific">viral metagenome</name>
    <dbReference type="NCBI Taxonomy" id="1070528"/>
    <lineage>
        <taxon>unclassified sequences</taxon>
        <taxon>metagenomes</taxon>
        <taxon>organismal metagenomes</taxon>
    </lineage>
</organism>
<sequence length="74" mass="8683">MSVVNSFFTIYTGLFLTLCSYGLDYEFKILHNKIDYLTQETIQLKNLYNANIINNPNVTNKDIIDNKLLDKYKI</sequence>
<evidence type="ECO:0000313" key="2">
    <source>
        <dbReference type="EMBL" id="QHT88060.1"/>
    </source>
</evidence>
<keyword evidence="1" id="KW-1133">Transmembrane helix</keyword>
<protein>
    <submittedName>
        <fullName evidence="2">Uncharacterized protein</fullName>
    </submittedName>
</protein>
<name>A0A6C0I650_9ZZZZ</name>